<dbReference type="InterPro" id="IPR000602">
    <property type="entry name" value="Glyco_hydro_38_N"/>
</dbReference>
<proteinExistence type="inferred from homology"/>
<keyword evidence="2" id="KW-0479">Metal-binding</keyword>
<feature type="domain" description="Glycoside hydrolase family 38 central" evidence="5">
    <location>
        <begin position="268"/>
        <end position="346"/>
    </location>
</feature>
<dbReference type="SUPFAM" id="SSF88713">
    <property type="entry name" value="Glycoside hydrolase/deacetylase"/>
    <property type="match status" value="1"/>
</dbReference>
<reference evidence="6" key="1">
    <citation type="submission" date="2022-09" db="EMBL/GenBank/DDBJ databases">
        <title>genome sequence of Deinococcus rubellus.</title>
        <authorList>
            <person name="Srinivasan S."/>
        </authorList>
    </citation>
    <scope>NUCLEOTIDE SEQUENCE</scope>
    <source>
        <strain evidence="6">Ant6</strain>
    </source>
</reference>
<evidence type="ECO:0000313" key="6">
    <source>
        <dbReference type="EMBL" id="UWX64796.1"/>
    </source>
</evidence>
<name>A0ABY5YIN3_9DEIO</name>
<dbReference type="PANTHER" id="PTHR46017">
    <property type="entry name" value="ALPHA-MANNOSIDASE 2C1"/>
    <property type="match status" value="1"/>
</dbReference>
<dbReference type="InterPro" id="IPR015341">
    <property type="entry name" value="Glyco_hydro_38_cen"/>
</dbReference>
<keyword evidence="7" id="KW-1185">Reference proteome</keyword>
<evidence type="ECO:0000256" key="1">
    <source>
        <dbReference type="ARBA" id="ARBA00009792"/>
    </source>
</evidence>
<dbReference type="Gene3D" id="2.70.98.30">
    <property type="entry name" value="Golgi alpha-mannosidase II, domain 4"/>
    <property type="match status" value="1"/>
</dbReference>
<protein>
    <recommendedName>
        <fullName evidence="5">Glycoside hydrolase family 38 central domain-containing protein</fullName>
    </recommendedName>
</protein>
<accession>A0ABY5YIN3</accession>
<dbReference type="Pfam" id="PF09261">
    <property type="entry name" value="Alpha-mann_mid"/>
    <property type="match status" value="1"/>
</dbReference>
<gene>
    <name evidence="6" type="ORF">N0D28_03795</name>
</gene>
<dbReference type="InterPro" id="IPR027291">
    <property type="entry name" value="Glyco_hydro_38_N_sf"/>
</dbReference>
<keyword evidence="3" id="KW-0378">Hydrolase</keyword>
<evidence type="ECO:0000256" key="4">
    <source>
        <dbReference type="ARBA" id="ARBA00023295"/>
    </source>
</evidence>
<dbReference type="InterPro" id="IPR028995">
    <property type="entry name" value="Glyco_hydro_57/38_cen_sf"/>
</dbReference>
<dbReference type="SUPFAM" id="SSF74650">
    <property type="entry name" value="Galactose mutarotase-like"/>
    <property type="match status" value="1"/>
</dbReference>
<dbReference type="Gene3D" id="3.20.110.10">
    <property type="entry name" value="Glycoside hydrolase 38, N terminal domain"/>
    <property type="match status" value="1"/>
</dbReference>
<sequence length="809" mass="88590">MRVHVVCTTHWDREWYLSAERFRFRLVQTLDAVLDLLERHPAYRFTLDGQAIMLEDYLEIRPERETEVRGHLTSGRLRAGPWYVQPDEFLVSGEALRRNLDLGMALVRRFGGEPVMAGYLPDAFGHLANLPAILRSRGIAAAIFTRGPGPEVSALGDLFCWRAPGGEEITAHRQPIGYGLTLSPDPEAARSQLRTALEELQAEANSHEFLLQLGSDHSRPQPFVPDLISEVGAPFVFSDHDAYLGAVQAEHLTLLSYQGELRSGQSHPLLSGTLSARLYLKQRNYALDDRLRFTIEPLLALARPYGAAPPETYLRRAWTLLIRNHPHDSICGCSIDEVHDEMDVRSQQAESVAEELGRDALERLGQSAFAGCLLVLSPQEGDRRLTTELLLARHEVTAGALRLGAQPAQFRVLRSALVSTLAGLVAELPQWLEQLGDRHPIRFLSWTVRDTHLEGEVDEGARAPDCPPPDTLIAEAIAAGVQTVELRVYQTLVQLSVDHLPEGEVAALKLQVAEAGVQSPPEQVPGLANGQLSVEVNREDGTLSVTEHASGQTWTGLHALRDVGDRGDTYTFSAVPGAPIKSRLLRTEPGEPGPAFGSLNLTYELTLPRQLTPGRDARSPDTVTMLIQTRVVLWNSARHLEFQTTFTNTALDHRLRVGFPGDGAGSLADSAGVTVIRPELRPGPETANWAEQPADAHPLNHWAAKQSPAGVWGVASRGLSEYGQESGLSLTLVRSVGWLSRDDLPERPSQAGPPYPVPGAQCQRIIQAEYAWFAAYQTAEQLGAAALAYVHPPRGWLVPTSPQSPSAEG</sequence>
<dbReference type="PANTHER" id="PTHR46017:SF2">
    <property type="entry name" value="MANNOSYLGLYCERATE HYDROLASE"/>
    <property type="match status" value="1"/>
</dbReference>
<dbReference type="EMBL" id="CP104213">
    <property type="protein sequence ID" value="UWX64796.1"/>
    <property type="molecule type" value="Genomic_DNA"/>
</dbReference>
<dbReference type="Proteomes" id="UP001060261">
    <property type="component" value="Chromosome"/>
</dbReference>
<dbReference type="SUPFAM" id="SSF88688">
    <property type="entry name" value="Families 57/38 glycoside transferase middle domain"/>
    <property type="match status" value="1"/>
</dbReference>
<organism evidence="6 7">
    <name type="scientific">Deinococcus rubellus</name>
    <dbReference type="NCBI Taxonomy" id="1889240"/>
    <lineage>
        <taxon>Bacteria</taxon>
        <taxon>Thermotogati</taxon>
        <taxon>Deinococcota</taxon>
        <taxon>Deinococci</taxon>
        <taxon>Deinococcales</taxon>
        <taxon>Deinococcaceae</taxon>
        <taxon>Deinococcus</taxon>
    </lineage>
</organism>
<dbReference type="InterPro" id="IPR011330">
    <property type="entry name" value="Glyco_hydro/deAcase_b/a-brl"/>
</dbReference>
<dbReference type="SMART" id="SM00872">
    <property type="entry name" value="Alpha-mann_mid"/>
    <property type="match status" value="1"/>
</dbReference>
<dbReference type="InterPro" id="IPR011013">
    <property type="entry name" value="Gal_mutarotase_sf_dom"/>
</dbReference>
<evidence type="ECO:0000256" key="3">
    <source>
        <dbReference type="ARBA" id="ARBA00022801"/>
    </source>
</evidence>
<keyword evidence="4" id="KW-0326">Glycosidase</keyword>
<comment type="similarity">
    <text evidence="1">Belongs to the glycosyl hydrolase 38 family.</text>
</comment>
<dbReference type="InterPro" id="IPR037094">
    <property type="entry name" value="Glyco_hydro_38_cen_sf"/>
</dbReference>
<evidence type="ECO:0000256" key="2">
    <source>
        <dbReference type="ARBA" id="ARBA00022723"/>
    </source>
</evidence>
<evidence type="ECO:0000313" key="7">
    <source>
        <dbReference type="Proteomes" id="UP001060261"/>
    </source>
</evidence>
<dbReference type="Pfam" id="PF01074">
    <property type="entry name" value="Glyco_hydro_38N"/>
    <property type="match status" value="1"/>
</dbReference>
<evidence type="ECO:0000259" key="5">
    <source>
        <dbReference type="SMART" id="SM00872"/>
    </source>
</evidence>
<dbReference type="RefSeq" id="WP_260561057.1">
    <property type="nucleotide sequence ID" value="NZ_BAABEC010000009.1"/>
</dbReference>
<dbReference type="Gene3D" id="1.20.1270.50">
    <property type="entry name" value="Glycoside hydrolase family 38, central domain"/>
    <property type="match status" value="1"/>
</dbReference>